<protein>
    <submittedName>
        <fullName evidence="1">Uncharacterized protein</fullName>
    </submittedName>
</protein>
<evidence type="ECO:0000313" key="1">
    <source>
        <dbReference type="EMBL" id="OJA03525.1"/>
    </source>
</evidence>
<organism evidence="1 2">
    <name type="scientific">Bathymodiolus thermophilus thioautotrophic gill symbiont</name>
    <dbReference type="NCBI Taxonomy" id="2360"/>
    <lineage>
        <taxon>Bacteria</taxon>
        <taxon>Pseudomonadati</taxon>
        <taxon>Pseudomonadota</taxon>
        <taxon>Gammaproteobacteria</taxon>
        <taxon>sulfur-oxidizing symbionts</taxon>
    </lineage>
</organism>
<proteinExistence type="predicted"/>
<dbReference type="RefSeq" id="WP_420885956.1">
    <property type="nucleotide sequence ID" value="NZ_MIQH01000533.1"/>
</dbReference>
<sequence length="60" mass="5644">QVMVGGLSGGAISLISGGNFQDGFIGGLVGTMAGGYMGQSSVGWAGRIAIAAAAGGVVED</sequence>
<feature type="non-terminal residue" evidence="1">
    <location>
        <position position="1"/>
    </location>
</feature>
<accession>A0A1J8P3B1</accession>
<reference evidence="2" key="1">
    <citation type="submission" date="2016-09" db="EMBL/GenBank/DDBJ databases">
        <title>Genome Sequence of Bathymodiolus thermophilus sulfur-oxidizing gill endosymbiont.</title>
        <authorList>
            <person name="Ponnudurai R."/>
            <person name="Kleiner M."/>
            <person name="Sayavedra L."/>
            <person name="Thuermer A."/>
            <person name="Felbeck H."/>
            <person name="Schlueter R."/>
            <person name="Schweder T."/>
            <person name="Markert S."/>
        </authorList>
    </citation>
    <scope>NUCLEOTIDE SEQUENCE [LARGE SCALE GENOMIC DNA]</scope>
    <source>
        <strain evidence="2">BAT/CrabSpa'14</strain>
    </source>
</reference>
<evidence type="ECO:0000313" key="2">
    <source>
        <dbReference type="Proteomes" id="UP000182798"/>
    </source>
</evidence>
<dbReference type="Proteomes" id="UP000182798">
    <property type="component" value="Unassembled WGS sequence"/>
</dbReference>
<gene>
    <name evidence="1" type="ORF">BGC33_04435</name>
</gene>
<comment type="caution">
    <text evidence="1">The sequence shown here is derived from an EMBL/GenBank/DDBJ whole genome shotgun (WGS) entry which is preliminary data.</text>
</comment>
<dbReference type="AlphaFoldDB" id="A0A1J8P3B1"/>
<name>A0A1J8P3B1_9GAMM</name>
<dbReference type="EMBL" id="MIQH01000533">
    <property type="protein sequence ID" value="OJA03525.1"/>
    <property type="molecule type" value="Genomic_DNA"/>
</dbReference>